<evidence type="ECO:0000259" key="1">
    <source>
        <dbReference type="Pfam" id="PF00144"/>
    </source>
</evidence>
<feature type="domain" description="Beta-lactamase-related" evidence="1">
    <location>
        <begin position="58"/>
        <end position="229"/>
    </location>
</feature>
<dbReference type="InterPro" id="IPR012338">
    <property type="entry name" value="Beta-lactam/transpept-like"/>
</dbReference>
<dbReference type="AlphaFoldDB" id="A0A381SVQ1"/>
<feature type="non-terminal residue" evidence="2">
    <location>
        <position position="269"/>
    </location>
</feature>
<dbReference type="SUPFAM" id="SSF56601">
    <property type="entry name" value="beta-lactamase/transpeptidase-like"/>
    <property type="match status" value="1"/>
</dbReference>
<dbReference type="InterPro" id="IPR001466">
    <property type="entry name" value="Beta-lactam-related"/>
</dbReference>
<dbReference type="Gene3D" id="3.40.710.10">
    <property type="entry name" value="DD-peptidase/beta-lactamase superfamily"/>
    <property type="match status" value="1"/>
</dbReference>
<accession>A0A381SVQ1</accession>
<sequence length="269" mass="30357">MKSILKYYTSQNIKILKKILILSFFIFFSCSSNEIQNQLNLQEMEIQLEKGEFPKTTSILVSQKGKMVYEKYFGDGRLGLLNDTRSVTKSITSIVVGKMIQDGNISGVEDKISTYLNSEVIINDSIKANIQIKDLLTMSSSFLANDSDDLSPGNEDNMHKQDDWLKWIINLPVKQNYLRDESGFGPFRYATINAVLMGNVIEKAVAQPVDKYIINALLNPLGIDNYEFQYSPMKEVMAGGGLRLRSRDLLKIGELVQNKGIFETVSIIT</sequence>
<proteinExistence type="predicted"/>
<dbReference type="PANTHER" id="PTHR43283:SF7">
    <property type="entry name" value="BETA-LACTAMASE-RELATED DOMAIN-CONTAINING PROTEIN"/>
    <property type="match status" value="1"/>
</dbReference>
<protein>
    <recommendedName>
        <fullName evidence="1">Beta-lactamase-related domain-containing protein</fullName>
    </recommendedName>
</protein>
<dbReference type="PROSITE" id="PS51257">
    <property type="entry name" value="PROKAR_LIPOPROTEIN"/>
    <property type="match status" value="1"/>
</dbReference>
<gene>
    <name evidence="2" type="ORF">METZ01_LOCUS60328</name>
</gene>
<reference evidence="2" key="1">
    <citation type="submission" date="2018-05" db="EMBL/GenBank/DDBJ databases">
        <authorList>
            <person name="Lanie J.A."/>
            <person name="Ng W.-L."/>
            <person name="Kazmierczak K.M."/>
            <person name="Andrzejewski T.M."/>
            <person name="Davidsen T.M."/>
            <person name="Wayne K.J."/>
            <person name="Tettelin H."/>
            <person name="Glass J.I."/>
            <person name="Rusch D."/>
            <person name="Podicherti R."/>
            <person name="Tsui H.-C.T."/>
            <person name="Winkler M.E."/>
        </authorList>
    </citation>
    <scope>NUCLEOTIDE SEQUENCE</scope>
</reference>
<dbReference type="Pfam" id="PF00144">
    <property type="entry name" value="Beta-lactamase"/>
    <property type="match status" value="1"/>
</dbReference>
<evidence type="ECO:0000313" key="2">
    <source>
        <dbReference type="EMBL" id="SVA07474.1"/>
    </source>
</evidence>
<dbReference type="PANTHER" id="PTHR43283">
    <property type="entry name" value="BETA-LACTAMASE-RELATED"/>
    <property type="match status" value="1"/>
</dbReference>
<name>A0A381SVQ1_9ZZZZ</name>
<dbReference type="EMBL" id="UINC01003571">
    <property type="protein sequence ID" value="SVA07474.1"/>
    <property type="molecule type" value="Genomic_DNA"/>
</dbReference>
<organism evidence="2">
    <name type="scientific">marine metagenome</name>
    <dbReference type="NCBI Taxonomy" id="408172"/>
    <lineage>
        <taxon>unclassified sequences</taxon>
        <taxon>metagenomes</taxon>
        <taxon>ecological metagenomes</taxon>
    </lineage>
</organism>
<dbReference type="InterPro" id="IPR050789">
    <property type="entry name" value="Diverse_Enzym_Activities"/>
</dbReference>